<dbReference type="Proteomes" id="UP000238882">
    <property type="component" value="Unassembled WGS sequence"/>
</dbReference>
<feature type="domain" description="FecR protein" evidence="2">
    <location>
        <begin position="99"/>
        <end position="190"/>
    </location>
</feature>
<keyword evidence="1" id="KW-1133">Transmembrane helix</keyword>
<dbReference type="GO" id="GO:0016989">
    <property type="term" value="F:sigma factor antagonist activity"/>
    <property type="evidence" value="ECO:0007669"/>
    <property type="project" value="TreeGrafter"/>
</dbReference>
<keyword evidence="1" id="KW-0472">Membrane</keyword>
<dbReference type="Gene3D" id="2.60.120.1440">
    <property type="match status" value="1"/>
</dbReference>
<evidence type="ECO:0000259" key="3">
    <source>
        <dbReference type="Pfam" id="PF16344"/>
    </source>
</evidence>
<sequence length="300" mass="34855">MRKNDDDPFLARWLDGKLTEEERNQFEFSEACKEYKEILAAMDRFSVPDFDKEKLYKNINNKTAKISKRKKFLPYWGYAAAASIAILFGIFYYLNPSVTHSTNFGEQLSLLLPDGSEVILNAKSTLSYDEKKWEQNRKVHLEGEAYFKVKKGSSFYVISKDKEVKVLGTEFSVNALNNIYEVFCFEGKVQVKNLDDSVFLTKGLAYRDFNKEIEKFNFTETNPTWIRGESTFKGAPLYLVILAIEKQYNVNINFNRVDTNKRFTGSFSHKNLDIALRTVFSSMEIQYQFKNNTSIILTKD</sequence>
<evidence type="ECO:0000313" key="5">
    <source>
        <dbReference type="Proteomes" id="UP000238882"/>
    </source>
</evidence>
<proteinExistence type="predicted"/>
<reference evidence="4 5" key="1">
    <citation type="submission" date="2016-12" db="EMBL/GenBank/DDBJ databases">
        <title>Trade-off between light-utilization and light-protection in marine flavobacteria.</title>
        <authorList>
            <person name="Kumagai Y."/>
            <person name="Yoshizawa S."/>
            <person name="Kogure K."/>
            <person name="Iwasaki W."/>
        </authorList>
    </citation>
    <scope>NUCLEOTIDE SEQUENCE [LARGE SCALE GENOMIC DNA]</scope>
    <source>
        <strain evidence="4 5">NBRC 108759</strain>
    </source>
</reference>
<protein>
    <recommendedName>
        <fullName evidence="6">Anti-sigma factor</fullName>
    </recommendedName>
</protein>
<dbReference type="PANTHER" id="PTHR30273:SF2">
    <property type="entry name" value="PROTEIN FECR"/>
    <property type="match status" value="1"/>
</dbReference>
<dbReference type="Gene3D" id="3.55.50.30">
    <property type="match status" value="1"/>
</dbReference>
<evidence type="ECO:0000313" key="4">
    <source>
        <dbReference type="EMBL" id="PQJ78987.1"/>
    </source>
</evidence>
<organism evidence="4 5">
    <name type="scientific">Polaribacter porphyrae</name>
    <dbReference type="NCBI Taxonomy" id="1137780"/>
    <lineage>
        <taxon>Bacteria</taxon>
        <taxon>Pseudomonadati</taxon>
        <taxon>Bacteroidota</taxon>
        <taxon>Flavobacteriia</taxon>
        <taxon>Flavobacteriales</taxon>
        <taxon>Flavobacteriaceae</taxon>
    </lineage>
</organism>
<feature type="transmembrane region" description="Helical" evidence="1">
    <location>
        <begin position="75"/>
        <end position="94"/>
    </location>
</feature>
<name>A0A2S7WMZ3_9FLAO</name>
<dbReference type="Pfam" id="PF16344">
    <property type="entry name" value="FecR_C"/>
    <property type="match status" value="1"/>
</dbReference>
<comment type="caution">
    <text evidence="4">The sequence shown here is derived from an EMBL/GenBank/DDBJ whole genome shotgun (WGS) entry which is preliminary data.</text>
</comment>
<dbReference type="EMBL" id="MSCN01000001">
    <property type="protein sequence ID" value="PQJ78987.1"/>
    <property type="molecule type" value="Genomic_DNA"/>
</dbReference>
<evidence type="ECO:0000256" key="1">
    <source>
        <dbReference type="SAM" id="Phobius"/>
    </source>
</evidence>
<dbReference type="InterPro" id="IPR032508">
    <property type="entry name" value="FecR_C"/>
</dbReference>
<dbReference type="Pfam" id="PF04773">
    <property type="entry name" value="FecR"/>
    <property type="match status" value="1"/>
</dbReference>
<feature type="domain" description="Protein FecR C-terminal" evidence="3">
    <location>
        <begin position="231"/>
        <end position="296"/>
    </location>
</feature>
<dbReference type="AlphaFoldDB" id="A0A2S7WMZ3"/>
<evidence type="ECO:0000259" key="2">
    <source>
        <dbReference type="Pfam" id="PF04773"/>
    </source>
</evidence>
<gene>
    <name evidence="4" type="ORF">BTO18_07270</name>
</gene>
<dbReference type="RefSeq" id="WP_105015589.1">
    <property type="nucleotide sequence ID" value="NZ_MSCN01000001.1"/>
</dbReference>
<dbReference type="InterPro" id="IPR012373">
    <property type="entry name" value="Ferrdict_sens_TM"/>
</dbReference>
<dbReference type="InterPro" id="IPR006860">
    <property type="entry name" value="FecR"/>
</dbReference>
<dbReference type="OrthoDB" id="1097347at2"/>
<keyword evidence="1" id="KW-0812">Transmembrane</keyword>
<accession>A0A2S7WMZ3</accession>
<keyword evidence="5" id="KW-1185">Reference proteome</keyword>
<dbReference type="PIRSF" id="PIRSF018266">
    <property type="entry name" value="FecR"/>
    <property type="match status" value="1"/>
</dbReference>
<evidence type="ECO:0008006" key="6">
    <source>
        <dbReference type="Google" id="ProtNLM"/>
    </source>
</evidence>
<dbReference type="PANTHER" id="PTHR30273">
    <property type="entry name" value="PERIPLASMIC SIGNAL SENSOR AND SIGMA FACTOR ACTIVATOR FECR-RELATED"/>
    <property type="match status" value="1"/>
</dbReference>